<gene>
    <name evidence="1" type="ORF">E1301_Tti022572</name>
</gene>
<keyword evidence="2" id="KW-1185">Reference proteome</keyword>
<dbReference type="EMBL" id="SOYY01000009">
    <property type="protein sequence ID" value="KAA0716213.1"/>
    <property type="molecule type" value="Genomic_DNA"/>
</dbReference>
<dbReference type="AlphaFoldDB" id="A0A5A9P2V1"/>
<comment type="caution">
    <text evidence="1">The sequence shown here is derived from an EMBL/GenBank/DDBJ whole genome shotgun (WGS) entry which is preliminary data.</text>
</comment>
<name>A0A5A9P2V1_9TELE</name>
<proteinExistence type="predicted"/>
<sequence>MKRDPSCSGSTTYLDLCGGRRRASELLLHIHSVQDHRRICQHHADCTTGGESEGAAPLLWGEGGRRRTLTRGKKSHIGFTTQLQPPRRGERRREDERILLVTAQLFQEEKLFLCQFGLLRYPKTAAFPAATPRVIACVRSRDPSLPSRTDLQP</sequence>
<dbReference type="Proteomes" id="UP000324632">
    <property type="component" value="Chromosome 9"/>
</dbReference>
<protein>
    <submittedName>
        <fullName evidence="1">Uncharacterized protein</fullName>
    </submittedName>
</protein>
<reference evidence="1 2" key="1">
    <citation type="journal article" date="2019" name="Mol. Ecol. Resour.">
        <title>Chromosome-level genome assembly of Triplophysa tibetana, a fish adapted to the harsh high-altitude environment of the Tibetan Plateau.</title>
        <authorList>
            <person name="Yang X."/>
            <person name="Liu H."/>
            <person name="Ma Z."/>
            <person name="Zou Y."/>
            <person name="Zou M."/>
            <person name="Mao Y."/>
            <person name="Li X."/>
            <person name="Wang H."/>
            <person name="Chen T."/>
            <person name="Wang W."/>
            <person name="Yang R."/>
        </authorList>
    </citation>
    <scope>NUCLEOTIDE SEQUENCE [LARGE SCALE GENOMIC DNA]</scope>
    <source>
        <strain evidence="1">TTIB1903HZAU</strain>
        <tissue evidence="1">Muscle</tissue>
    </source>
</reference>
<evidence type="ECO:0000313" key="1">
    <source>
        <dbReference type="EMBL" id="KAA0716213.1"/>
    </source>
</evidence>
<evidence type="ECO:0000313" key="2">
    <source>
        <dbReference type="Proteomes" id="UP000324632"/>
    </source>
</evidence>
<organism evidence="1 2">
    <name type="scientific">Triplophysa tibetana</name>
    <dbReference type="NCBI Taxonomy" id="1572043"/>
    <lineage>
        <taxon>Eukaryota</taxon>
        <taxon>Metazoa</taxon>
        <taxon>Chordata</taxon>
        <taxon>Craniata</taxon>
        <taxon>Vertebrata</taxon>
        <taxon>Euteleostomi</taxon>
        <taxon>Actinopterygii</taxon>
        <taxon>Neopterygii</taxon>
        <taxon>Teleostei</taxon>
        <taxon>Ostariophysi</taxon>
        <taxon>Cypriniformes</taxon>
        <taxon>Nemacheilidae</taxon>
        <taxon>Triplophysa</taxon>
    </lineage>
</organism>
<accession>A0A5A9P2V1</accession>